<keyword evidence="5" id="KW-0964">Secreted</keyword>
<dbReference type="Gramene" id="PRQ60298">
    <property type="protein sequence ID" value="PRQ60298"/>
    <property type="gene ID" value="RchiOBHm_Chr1g0379671"/>
</dbReference>
<proteinExistence type="inferred from homology"/>
<organism evidence="20 21">
    <name type="scientific">Rosa chinensis</name>
    <name type="common">China rose</name>
    <dbReference type="NCBI Taxonomy" id="74649"/>
    <lineage>
        <taxon>Eukaryota</taxon>
        <taxon>Viridiplantae</taxon>
        <taxon>Streptophyta</taxon>
        <taxon>Embryophyta</taxon>
        <taxon>Tracheophyta</taxon>
        <taxon>Spermatophyta</taxon>
        <taxon>Magnoliopsida</taxon>
        <taxon>eudicotyledons</taxon>
        <taxon>Gunneridae</taxon>
        <taxon>Pentapetalae</taxon>
        <taxon>rosids</taxon>
        <taxon>fabids</taxon>
        <taxon>Rosales</taxon>
        <taxon>Rosaceae</taxon>
        <taxon>Rosoideae</taxon>
        <taxon>Rosoideae incertae sedis</taxon>
        <taxon>Rosa</taxon>
    </lineage>
</organism>
<keyword evidence="21" id="KW-1185">Reference proteome</keyword>
<dbReference type="SMART" id="SM00369">
    <property type="entry name" value="LRR_TYP"/>
    <property type="match status" value="8"/>
</dbReference>
<evidence type="ECO:0000259" key="19">
    <source>
        <dbReference type="Pfam" id="PF23598"/>
    </source>
</evidence>
<dbReference type="Pfam" id="PF13855">
    <property type="entry name" value="LRR_8"/>
    <property type="match status" value="3"/>
</dbReference>
<keyword evidence="4" id="KW-1003">Cell membrane</keyword>
<evidence type="ECO:0000256" key="3">
    <source>
        <dbReference type="ARBA" id="ARBA00009592"/>
    </source>
</evidence>
<dbReference type="EC" id="2.7.11.1" evidence="20"/>
<keyword evidence="5" id="KW-0134">Cell wall</keyword>
<evidence type="ECO:0000256" key="5">
    <source>
        <dbReference type="ARBA" id="ARBA00022512"/>
    </source>
</evidence>
<dbReference type="InterPro" id="IPR055414">
    <property type="entry name" value="LRR_R13L4/SHOC2-like"/>
</dbReference>
<keyword evidence="12" id="KW-0675">Receptor</keyword>
<evidence type="ECO:0000313" key="21">
    <source>
        <dbReference type="Proteomes" id="UP000238479"/>
    </source>
</evidence>
<evidence type="ECO:0000256" key="15">
    <source>
        <dbReference type="SAM" id="MobiDB-lite"/>
    </source>
</evidence>
<dbReference type="GO" id="GO:0005886">
    <property type="term" value="C:plasma membrane"/>
    <property type="evidence" value="ECO:0007669"/>
    <property type="project" value="UniProtKB-SubCell"/>
</dbReference>
<dbReference type="GO" id="GO:0004674">
    <property type="term" value="F:protein serine/threonine kinase activity"/>
    <property type="evidence" value="ECO:0007669"/>
    <property type="project" value="UniProtKB-KW"/>
</dbReference>
<keyword evidence="8 17" id="KW-0732">Signal</keyword>
<protein>
    <submittedName>
        <fullName evidence="20">Putative non-specific serine/threonine protein kinase</fullName>
        <ecNumber evidence="20">2.7.11.1</ecNumber>
    </submittedName>
</protein>
<comment type="caution">
    <text evidence="20">The sequence shown here is derived from an EMBL/GenBank/DDBJ whole genome shotgun (WGS) entry which is preliminary data.</text>
</comment>
<evidence type="ECO:0000256" key="14">
    <source>
        <dbReference type="ARBA" id="ARBA00038043"/>
    </source>
</evidence>
<dbReference type="EMBL" id="PDCK01000039">
    <property type="protein sequence ID" value="PRQ60298.1"/>
    <property type="molecule type" value="Genomic_DNA"/>
</dbReference>
<comment type="subcellular location">
    <subcellularLocation>
        <location evidence="2">Cell membrane</location>
        <topology evidence="2">Single-pass type I membrane protein</topology>
    </subcellularLocation>
    <subcellularLocation>
        <location evidence="1">Secreted</location>
        <location evidence="1">Cell wall</location>
    </subcellularLocation>
</comment>
<dbReference type="SMART" id="SM00365">
    <property type="entry name" value="LRR_SD22"/>
    <property type="match status" value="5"/>
</dbReference>
<feature type="domain" description="Disease resistance R13L4/SHOC-2-like LRR" evidence="19">
    <location>
        <begin position="362"/>
        <end position="536"/>
    </location>
</feature>
<evidence type="ECO:0000256" key="8">
    <source>
        <dbReference type="ARBA" id="ARBA00022729"/>
    </source>
</evidence>
<evidence type="ECO:0000256" key="2">
    <source>
        <dbReference type="ARBA" id="ARBA00004251"/>
    </source>
</evidence>
<feature type="transmembrane region" description="Helical" evidence="16">
    <location>
        <begin position="953"/>
        <end position="972"/>
    </location>
</feature>
<dbReference type="Pfam" id="PF00560">
    <property type="entry name" value="LRR_1"/>
    <property type="match status" value="3"/>
</dbReference>
<keyword evidence="20" id="KW-0418">Kinase</keyword>
<evidence type="ECO:0000259" key="18">
    <source>
        <dbReference type="Pfam" id="PF08263"/>
    </source>
</evidence>
<dbReference type="PANTHER" id="PTHR48063">
    <property type="entry name" value="LRR RECEPTOR-LIKE KINASE"/>
    <property type="match status" value="1"/>
</dbReference>
<dbReference type="SUPFAM" id="SSF52047">
    <property type="entry name" value="RNI-like"/>
    <property type="match status" value="1"/>
</dbReference>
<comment type="similarity">
    <text evidence="14">Belongs to the polygalacturonase-inhibiting protein family.</text>
</comment>
<keyword evidence="13" id="KW-0325">Glycoprotein</keyword>
<feature type="domain" description="Leucine-rich repeat-containing N-terminal plant-type" evidence="18">
    <location>
        <begin position="58"/>
        <end position="95"/>
    </location>
</feature>
<dbReference type="InterPro" id="IPR046956">
    <property type="entry name" value="RLP23-like"/>
</dbReference>
<dbReference type="FunFam" id="3.80.10.10:FF:000400">
    <property type="entry name" value="Nuclear pore complex protein NUP107"/>
    <property type="match status" value="1"/>
</dbReference>
<feature type="chain" id="PRO_5015170370" evidence="17">
    <location>
        <begin position="34"/>
        <end position="988"/>
    </location>
</feature>
<dbReference type="OMA" id="CIEKERA"/>
<evidence type="ECO:0000256" key="1">
    <source>
        <dbReference type="ARBA" id="ARBA00004191"/>
    </source>
</evidence>
<feature type="compositionally biased region" description="Basic and acidic residues" evidence="15">
    <location>
        <begin position="921"/>
        <end position="931"/>
    </location>
</feature>
<keyword evidence="20" id="KW-0808">Transferase</keyword>
<sequence length="988" mass="109451">MQFVVMSGRSSIHSGFVLAWLLVLWLVIVWSAAICCCSSSAARNISPSNDVNVRCMEREKHALLQFKQRLVDDSNALASWESKEDCCKWRGIACDNQTGHVNVIRLDFYHDSSDFNYTPLRGEISPSLLELPYLYYLDLGFNDFSGTIPKFIGSLSRLKVLELGSNSFSGSIPPQLGNLSNLHTLDLSWNFVFTSENIEWVSQLSSLRYLNMSFLNFCRAVNWPQSISQLLSLIELRLISCDLPDVDMASLSFTNSSTSLQVFHLSGNFLISSSIFYWIGNVSRNLVSIGLSYNRIKGTIPDVFTNMDSLLTLDLSSNQLEGGIPKSFRSLCRLENLYLYSNNFSDRLEQSIGNLSCAQDTLKSLYLRDNLWWGSFPDDLTRFVSLEELHIDNAIMSGSLPESFQQLSQLRTLSLGHNRLSGSFPDVTGLALLSSIDLSYNQLNGSLHDSLGQLSSLARIDLSRNSLNVVLTEAHFLNLSKLQYVDVSYNPAFSFHVSLSWNPPFQLYDLKMASCKVGPAFPKWTLTQRELSTLDLSNAGISDSIPDNFWDLACSLPLLNLSINQIHGKFPNLSSRNCSIPSIDLRSNRFSGAVPPFHTNVGAVWLSKNKFSGDLSSICSTQAPELLILDLSDNLLSGELPNCWVQFQGLVALNLANNSFSGKIPSSFGSLKSLYQLQLQRNNFSGELPSLENCTELAFVDLGFNNLSGKIQAWIGSSLKKLLVLQLRSNHFSGSIPTSICSLPFIRVLDLSQNNISGALPHCLNNLTAFSSVSQEVDYLSYPSDFVLQLIWKGAETEYGKNFRYLRSIDISSNNLTGVIPENITYMLGLRSLNLSRNSLTGVIPEKFGQLEVLEVLDLSRNHLSGSIPDSFRNLHSIAVLNLSINNLSGRIPSSTQLLTFTESSFAGNVGLCGPQLTTKCRGDRSSEDPKVTGSTESGESENDSDGFITPGFYVGIGIGFLIGFVGVCLALPPETSWRYVQQCLRQR</sequence>
<keyword evidence="10 16" id="KW-1133">Transmembrane helix</keyword>
<dbReference type="GO" id="GO:0009653">
    <property type="term" value="P:anatomical structure morphogenesis"/>
    <property type="evidence" value="ECO:0007669"/>
    <property type="project" value="UniProtKB-ARBA"/>
</dbReference>
<dbReference type="Pfam" id="PF23598">
    <property type="entry name" value="LRR_14"/>
    <property type="match status" value="1"/>
</dbReference>
<dbReference type="PANTHER" id="PTHR48063:SF101">
    <property type="entry name" value="LRR RECEPTOR-LIKE SERINE_THREONINE-PROTEIN KINASE FLS2"/>
    <property type="match status" value="1"/>
</dbReference>
<feature type="region of interest" description="Disordered" evidence="15">
    <location>
        <begin position="921"/>
        <end position="944"/>
    </location>
</feature>
<evidence type="ECO:0000256" key="16">
    <source>
        <dbReference type="SAM" id="Phobius"/>
    </source>
</evidence>
<evidence type="ECO:0000256" key="12">
    <source>
        <dbReference type="ARBA" id="ARBA00023170"/>
    </source>
</evidence>
<keyword evidence="7 16" id="KW-0812">Transmembrane</keyword>
<keyword evidence="9" id="KW-0677">Repeat</keyword>
<feature type="signal peptide" evidence="17">
    <location>
        <begin position="1"/>
        <end position="33"/>
    </location>
</feature>
<keyword evidence="20" id="KW-0723">Serine/threonine-protein kinase</keyword>
<evidence type="ECO:0000256" key="6">
    <source>
        <dbReference type="ARBA" id="ARBA00022614"/>
    </source>
</evidence>
<evidence type="ECO:0000256" key="11">
    <source>
        <dbReference type="ARBA" id="ARBA00023136"/>
    </source>
</evidence>
<reference evidence="20 21" key="1">
    <citation type="journal article" date="2018" name="Nat. Genet.">
        <title>The Rosa genome provides new insights in the design of modern roses.</title>
        <authorList>
            <person name="Bendahmane M."/>
        </authorList>
    </citation>
    <scope>NUCLEOTIDE SEQUENCE [LARGE SCALE GENOMIC DNA]</scope>
    <source>
        <strain evidence="21">cv. Old Blush</strain>
    </source>
</reference>
<dbReference type="Proteomes" id="UP000238479">
    <property type="component" value="Chromosome 1"/>
</dbReference>
<dbReference type="FunFam" id="3.80.10.10:FF:000213">
    <property type="entry name" value="Tyrosine-sulfated glycopeptide receptor 1"/>
    <property type="match status" value="1"/>
</dbReference>
<dbReference type="Gene3D" id="3.80.10.10">
    <property type="entry name" value="Ribonuclease Inhibitor"/>
    <property type="match status" value="5"/>
</dbReference>
<evidence type="ECO:0000256" key="9">
    <source>
        <dbReference type="ARBA" id="ARBA00022737"/>
    </source>
</evidence>
<dbReference type="SUPFAM" id="SSF52058">
    <property type="entry name" value="L domain-like"/>
    <property type="match status" value="2"/>
</dbReference>
<evidence type="ECO:0000256" key="4">
    <source>
        <dbReference type="ARBA" id="ARBA00022475"/>
    </source>
</evidence>
<keyword evidence="11 16" id="KW-0472">Membrane</keyword>
<comment type="similarity">
    <text evidence="3">Belongs to the RLP family.</text>
</comment>
<dbReference type="InterPro" id="IPR001611">
    <property type="entry name" value="Leu-rich_rpt"/>
</dbReference>
<evidence type="ECO:0000313" key="20">
    <source>
        <dbReference type="EMBL" id="PRQ60298.1"/>
    </source>
</evidence>
<dbReference type="GO" id="GO:0099402">
    <property type="term" value="P:plant organ development"/>
    <property type="evidence" value="ECO:0007669"/>
    <property type="project" value="UniProtKB-ARBA"/>
</dbReference>
<name>A0A2P6SNM2_ROSCH</name>
<evidence type="ECO:0000256" key="17">
    <source>
        <dbReference type="SAM" id="SignalP"/>
    </source>
</evidence>
<dbReference type="InterPro" id="IPR032675">
    <property type="entry name" value="LRR_dom_sf"/>
</dbReference>
<evidence type="ECO:0000256" key="10">
    <source>
        <dbReference type="ARBA" id="ARBA00022989"/>
    </source>
</evidence>
<dbReference type="AlphaFoldDB" id="A0A2P6SNM2"/>
<dbReference type="InterPro" id="IPR003591">
    <property type="entry name" value="Leu-rich_rpt_typical-subtyp"/>
</dbReference>
<evidence type="ECO:0000256" key="7">
    <source>
        <dbReference type="ARBA" id="ARBA00022692"/>
    </source>
</evidence>
<dbReference type="Pfam" id="PF08263">
    <property type="entry name" value="LRRNT_2"/>
    <property type="match status" value="1"/>
</dbReference>
<dbReference type="PRINTS" id="PR00019">
    <property type="entry name" value="LEURICHRPT"/>
</dbReference>
<dbReference type="PROSITE" id="PS51450">
    <property type="entry name" value="LRR"/>
    <property type="match status" value="1"/>
</dbReference>
<gene>
    <name evidence="20" type="ORF">RchiOBHm_Chr1g0379671</name>
</gene>
<keyword evidence="6" id="KW-0433">Leucine-rich repeat</keyword>
<dbReference type="InterPro" id="IPR013210">
    <property type="entry name" value="LRR_N_plant-typ"/>
</dbReference>
<evidence type="ECO:0000256" key="13">
    <source>
        <dbReference type="ARBA" id="ARBA00023180"/>
    </source>
</evidence>
<dbReference type="FunFam" id="3.80.10.10:FF:000095">
    <property type="entry name" value="LRR receptor-like serine/threonine-protein kinase GSO1"/>
    <property type="match status" value="1"/>
</dbReference>
<accession>A0A2P6SNM2</accession>